<organism evidence="2 3">
    <name type="scientific">Pelobates cultripes</name>
    <name type="common">Western spadefoot toad</name>
    <dbReference type="NCBI Taxonomy" id="61616"/>
    <lineage>
        <taxon>Eukaryota</taxon>
        <taxon>Metazoa</taxon>
        <taxon>Chordata</taxon>
        <taxon>Craniata</taxon>
        <taxon>Vertebrata</taxon>
        <taxon>Euteleostomi</taxon>
        <taxon>Amphibia</taxon>
        <taxon>Batrachia</taxon>
        <taxon>Anura</taxon>
        <taxon>Pelobatoidea</taxon>
        <taxon>Pelobatidae</taxon>
        <taxon>Pelobates</taxon>
    </lineage>
</organism>
<dbReference type="EMBL" id="OW240918">
    <property type="protein sequence ID" value="CAH2305944.1"/>
    <property type="molecule type" value="Genomic_DNA"/>
</dbReference>
<protein>
    <submittedName>
        <fullName evidence="2">Uncharacterized protein</fullName>
    </submittedName>
</protein>
<reference evidence="2" key="1">
    <citation type="submission" date="2022-03" db="EMBL/GenBank/DDBJ databases">
        <authorList>
            <person name="Alioto T."/>
            <person name="Alioto T."/>
            <person name="Gomez Garrido J."/>
        </authorList>
    </citation>
    <scope>NUCLEOTIDE SEQUENCE</scope>
</reference>
<evidence type="ECO:0000256" key="1">
    <source>
        <dbReference type="SAM" id="MobiDB-lite"/>
    </source>
</evidence>
<feature type="region of interest" description="Disordered" evidence="1">
    <location>
        <begin position="48"/>
        <end position="117"/>
    </location>
</feature>
<keyword evidence="3" id="KW-1185">Reference proteome</keyword>
<proteinExistence type="predicted"/>
<dbReference type="AlphaFoldDB" id="A0AAD1SPZ4"/>
<feature type="compositionally biased region" description="Basic and acidic residues" evidence="1">
    <location>
        <begin position="73"/>
        <end position="90"/>
    </location>
</feature>
<accession>A0AAD1SPZ4</accession>
<feature type="region of interest" description="Disordered" evidence="1">
    <location>
        <begin position="1"/>
        <end position="30"/>
    </location>
</feature>
<name>A0AAD1SPZ4_PELCU</name>
<sequence length="133" mass="14552">MAAALPPFPTARHRLSETLDGHPPPAELEPLKLSWSQLRRAQDMWRLGGTELPRPTLQDGGSIKPDTNVTGRECGHAEGSEPPRRERVTEPGDQEGLTGEQDTDRLGDLPFTQSASQVLPDDRADIFICAKSC</sequence>
<gene>
    <name evidence="2" type="ORF">PECUL_23A003909</name>
</gene>
<dbReference type="Proteomes" id="UP001295444">
    <property type="component" value="Chromosome 07"/>
</dbReference>
<evidence type="ECO:0000313" key="3">
    <source>
        <dbReference type="Proteomes" id="UP001295444"/>
    </source>
</evidence>
<evidence type="ECO:0000313" key="2">
    <source>
        <dbReference type="EMBL" id="CAH2305944.1"/>
    </source>
</evidence>